<dbReference type="InterPro" id="IPR009057">
    <property type="entry name" value="Homeodomain-like_sf"/>
</dbReference>
<gene>
    <name evidence="6" type="ORF">ATJ78_0488</name>
</gene>
<dbReference type="AlphaFoldDB" id="A0A2A9DT88"/>
<dbReference type="PRINTS" id="PR00455">
    <property type="entry name" value="HTHTETR"/>
</dbReference>
<dbReference type="Proteomes" id="UP000221369">
    <property type="component" value="Unassembled WGS sequence"/>
</dbReference>
<dbReference type="EMBL" id="PDJE01000001">
    <property type="protein sequence ID" value="PFG29581.1"/>
    <property type="molecule type" value="Genomic_DNA"/>
</dbReference>
<dbReference type="InterPro" id="IPR050109">
    <property type="entry name" value="HTH-type_TetR-like_transc_reg"/>
</dbReference>
<evidence type="ECO:0000256" key="2">
    <source>
        <dbReference type="ARBA" id="ARBA00023125"/>
    </source>
</evidence>
<evidence type="ECO:0000313" key="7">
    <source>
        <dbReference type="Proteomes" id="UP000221369"/>
    </source>
</evidence>
<feature type="DNA-binding region" description="H-T-H motif" evidence="4">
    <location>
        <begin position="49"/>
        <end position="68"/>
    </location>
</feature>
<keyword evidence="1" id="KW-0805">Transcription regulation</keyword>
<organism evidence="6 7">
    <name type="scientific">Paramicrobacterium agarici</name>
    <dbReference type="NCBI Taxonomy" id="630514"/>
    <lineage>
        <taxon>Bacteria</taxon>
        <taxon>Bacillati</taxon>
        <taxon>Actinomycetota</taxon>
        <taxon>Actinomycetes</taxon>
        <taxon>Micrococcales</taxon>
        <taxon>Microbacteriaceae</taxon>
        <taxon>Paramicrobacterium</taxon>
    </lineage>
</organism>
<evidence type="ECO:0000256" key="4">
    <source>
        <dbReference type="PROSITE-ProRule" id="PRU00335"/>
    </source>
</evidence>
<comment type="caution">
    <text evidence="6">The sequence shown here is derived from an EMBL/GenBank/DDBJ whole genome shotgun (WGS) entry which is preliminary data.</text>
</comment>
<evidence type="ECO:0000313" key="6">
    <source>
        <dbReference type="EMBL" id="PFG29581.1"/>
    </source>
</evidence>
<dbReference type="PROSITE" id="PS50977">
    <property type="entry name" value="HTH_TETR_2"/>
    <property type="match status" value="1"/>
</dbReference>
<sequence length="209" mass="22449">MGLSAITSVFDATRSDKLVAMPRWKPDARERLIVAAVELFAENGYESTTVIEIAERAGLTKSTFFRYFPDKREVLFGGGAVATLLEQTIEDLPADLSAREVIAAALDAVGSQTFTPETREFSGRRRAVIAANPELQEREALKGLSLTAAMSAGLTRRGVPELAARVAAEFGALAMDIAYERWSAAEGDEGFGVVVRRALDDVYAASSAS</sequence>
<feature type="domain" description="HTH tetR-type" evidence="5">
    <location>
        <begin position="26"/>
        <end position="86"/>
    </location>
</feature>
<dbReference type="GO" id="GO:0000976">
    <property type="term" value="F:transcription cis-regulatory region binding"/>
    <property type="evidence" value="ECO:0007669"/>
    <property type="project" value="TreeGrafter"/>
</dbReference>
<dbReference type="InterPro" id="IPR001647">
    <property type="entry name" value="HTH_TetR"/>
</dbReference>
<dbReference type="PANTHER" id="PTHR30055">
    <property type="entry name" value="HTH-TYPE TRANSCRIPTIONAL REGULATOR RUTR"/>
    <property type="match status" value="1"/>
</dbReference>
<name>A0A2A9DT88_9MICO</name>
<dbReference type="GO" id="GO:0003700">
    <property type="term" value="F:DNA-binding transcription factor activity"/>
    <property type="evidence" value="ECO:0007669"/>
    <property type="project" value="TreeGrafter"/>
</dbReference>
<evidence type="ECO:0000256" key="3">
    <source>
        <dbReference type="ARBA" id="ARBA00023163"/>
    </source>
</evidence>
<evidence type="ECO:0000259" key="5">
    <source>
        <dbReference type="PROSITE" id="PS50977"/>
    </source>
</evidence>
<protein>
    <submittedName>
        <fullName evidence="6">TetR family transcriptional regulator</fullName>
    </submittedName>
</protein>
<dbReference type="Gene3D" id="1.10.357.10">
    <property type="entry name" value="Tetracycline Repressor, domain 2"/>
    <property type="match status" value="1"/>
</dbReference>
<dbReference type="PANTHER" id="PTHR30055:SF238">
    <property type="entry name" value="MYCOFACTOCIN BIOSYNTHESIS TRANSCRIPTIONAL REGULATOR MFTR-RELATED"/>
    <property type="match status" value="1"/>
</dbReference>
<keyword evidence="3" id="KW-0804">Transcription</keyword>
<keyword evidence="7" id="KW-1185">Reference proteome</keyword>
<dbReference type="SUPFAM" id="SSF46689">
    <property type="entry name" value="Homeodomain-like"/>
    <property type="match status" value="1"/>
</dbReference>
<proteinExistence type="predicted"/>
<reference evidence="6 7" key="1">
    <citation type="submission" date="2017-10" db="EMBL/GenBank/DDBJ databases">
        <title>Sequencing the genomes of 1000 actinobacteria strains.</title>
        <authorList>
            <person name="Klenk H.-P."/>
        </authorList>
    </citation>
    <scope>NUCLEOTIDE SEQUENCE [LARGE SCALE GENOMIC DNA]</scope>
    <source>
        <strain evidence="6 7">DSM 21798</strain>
    </source>
</reference>
<dbReference type="Pfam" id="PF00440">
    <property type="entry name" value="TetR_N"/>
    <property type="match status" value="1"/>
</dbReference>
<accession>A0A2A9DT88</accession>
<evidence type="ECO:0000256" key="1">
    <source>
        <dbReference type="ARBA" id="ARBA00023015"/>
    </source>
</evidence>
<keyword evidence="2 4" id="KW-0238">DNA-binding</keyword>